<dbReference type="NCBIfam" id="TIGR00357">
    <property type="entry name" value="peptide-methionine (R)-S-oxide reductase MsrB"/>
    <property type="match status" value="1"/>
</dbReference>
<dbReference type="Gene3D" id="3.30.1060.10">
    <property type="entry name" value="Peptide methionine sulphoxide reductase MsrA"/>
    <property type="match status" value="1"/>
</dbReference>
<comment type="catalytic activity">
    <reaction evidence="6 8">
        <text>[thioredoxin]-disulfide + L-methionine + H2O = L-methionine (S)-S-oxide + [thioredoxin]-dithiol</text>
        <dbReference type="Rhea" id="RHEA:19993"/>
        <dbReference type="Rhea" id="RHEA-COMP:10698"/>
        <dbReference type="Rhea" id="RHEA-COMP:10700"/>
        <dbReference type="ChEBI" id="CHEBI:15377"/>
        <dbReference type="ChEBI" id="CHEBI:29950"/>
        <dbReference type="ChEBI" id="CHEBI:50058"/>
        <dbReference type="ChEBI" id="CHEBI:57844"/>
        <dbReference type="ChEBI" id="CHEBI:58772"/>
        <dbReference type="EC" id="1.8.4.11"/>
    </reaction>
</comment>
<dbReference type="InterPro" id="IPR011057">
    <property type="entry name" value="Mss4-like_sf"/>
</dbReference>
<evidence type="ECO:0000259" key="10">
    <source>
        <dbReference type="PROSITE" id="PS51790"/>
    </source>
</evidence>
<dbReference type="Pfam" id="PF01641">
    <property type="entry name" value="SelR"/>
    <property type="match status" value="1"/>
</dbReference>
<dbReference type="InterPro" id="IPR036509">
    <property type="entry name" value="Met_Sox_Rdtase_MsrA_sf"/>
</dbReference>
<dbReference type="SUPFAM" id="SSF55068">
    <property type="entry name" value="Peptide methionine sulfoxide reductase"/>
    <property type="match status" value="1"/>
</dbReference>
<organism evidence="11 12">
    <name type="scientific">Neptuniibacter pectenicola</name>
    <dbReference type="NCBI Taxonomy" id="1806669"/>
    <lineage>
        <taxon>Bacteria</taxon>
        <taxon>Pseudomonadati</taxon>
        <taxon>Pseudomonadota</taxon>
        <taxon>Gammaproteobacteria</taxon>
        <taxon>Oceanospirillales</taxon>
        <taxon>Oceanospirillaceae</taxon>
        <taxon>Neptuniibacter</taxon>
    </lineage>
</organism>
<evidence type="ECO:0000256" key="8">
    <source>
        <dbReference type="HAMAP-Rule" id="MF_01401"/>
    </source>
</evidence>
<comment type="caution">
    <text evidence="7">Lacks conserved residue(s) required for the propagation of feature annotation.</text>
</comment>
<keyword evidence="12" id="KW-1185">Reference proteome</keyword>
<dbReference type="InterPro" id="IPR002579">
    <property type="entry name" value="Met_Sox_Rdtase_MsrB_dom"/>
</dbReference>
<evidence type="ECO:0000256" key="1">
    <source>
        <dbReference type="ARBA" id="ARBA00023002"/>
    </source>
</evidence>
<evidence type="ECO:0000256" key="3">
    <source>
        <dbReference type="ARBA" id="ARBA00024679"/>
    </source>
</evidence>
<evidence type="ECO:0000256" key="6">
    <source>
        <dbReference type="ARBA" id="ARBA00048782"/>
    </source>
</evidence>
<evidence type="ECO:0000256" key="4">
    <source>
        <dbReference type="ARBA" id="ARBA00047806"/>
    </source>
</evidence>
<accession>A0ABU9TQJ6</accession>
<comment type="caution">
    <text evidence="11">The sequence shown here is derived from an EMBL/GenBank/DDBJ whole genome shotgun (WGS) entry which is preliminary data.</text>
</comment>
<comment type="similarity">
    <text evidence="8">Belongs to the MsrA Met sulfoxide reductase family.</text>
</comment>
<dbReference type="RefSeq" id="WP_342854040.1">
    <property type="nucleotide sequence ID" value="NZ_JBBMRA010000004.1"/>
</dbReference>
<dbReference type="EMBL" id="JBBMRA010000004">
    <property type="protein sequence ID" value="MEM5535990.1"/>
    <property type="molecule type" value="Genomic_DNA"/>
</dbReference>
<feature type="domain" description="MsrB" evidence="10">
    <location>
        <begin position="240"/>
        <end position="362"/>
    </location>
</feature>
<dbReference type="GO" id="GO:0033743">
    <property type="term" value="F:peptide-methionine (R)-S-oxide reductase activity"/>
    <property type="evidence" value="ECO:0007669"/>
    <property type="project" value="UniProtKB-EC"/>
</dbReference>
<dbReference type="HAMAP" id="MF_01400">
    <property type="entry name" value="MsrB"/>
    <property type="match status" value="1"/>
</dbReference>
<dbReference type="NCBIfam" id="TIGR00401">
    <property type="entry name" value="msrA"/>
    <property type="match status" value="1"/>
</dbReference>
<comment type="catalytic activity">
    <reaction evidence="5 7">
        <text>L-methionyl-[protein] + [thioredoxin]-disulfide + H2O = L-methionyl-(R)-S-oxide-[protein] + [thioredoxin]-dithiol</text>
        <dbReference type="Rhea" id="RHEA:24164"/>
        <dbReference type="Rhea" id="RHEA-COMP:10698"/>
        <dbReference type="Rhea" id="RHEA-COMP:10700"/>
        <dbReference type="Rhea" id="RHEA-COMP:12313"/>
        <dbReference type="Rhea" id="RHEA-COMP:12314"/>
        <dbReference type="ChEBI" id="CHEBI:15377"/>
        <dbReference type="ChEBI" id="CHEBI:16044"/>
        <dbReference type="ChEBI" id="CHEBI:29950"/>
        <dbReference type="ChEBI" id="CHEBI:45764"/>
        <dbReference type="ChEBI" id="CHEBI:50058"/>
        <dbReference type="EC" id="1.8.4.12"/>
    </reaction>
</comment>
<dbReference type="EC" id="1.8.4.11" evidence="8"/>
<dbReference type="Gene3D" id="2.170.150.20">
    <property type="entry name" value="Peptide methionine sulfoxide reductase"/>
    <property type="match status" value="1"/>
</dbReference>
<name>A0ABU9TQJ6_9GAMM</name>
<comment type="catalytic activity">
    <reaction evidence="4 8">
        <text>L-methionyl-[protein] + [thioredoxin]-disulfide + H2O = L-methionyl-(S)-S-oxide-[protein] + [thioredoxin]-dithiol</text>
        <dbReference type="Rhea" id="RHEA:14217"/>
        <dbReference type="Rhea" id="RHEA-COMP:10698"/>
        <dbReference type="Rhea" id="RHEA-COMP:10700"/>
        <dbReference type="Rhea" id="RHEA-COMP:12313"/>
        <dbReference type="Rhea" id="RHEA-COMP:12315"/>
        <dbReference type="ChEBI" id="CHEBI:15377"/>
        <dbReference type="ChEBI" id="CHEBI:16044"/>
        <dbReference type="ChEBI" id="CHEBI:29950"/>
        <dbReference type="ChEBI" id="CHEBI:44120"/>
        <dbReference type="ChEBI" id="CHEBI:50058"/>
        <dbReference type="EC" id="1.8.4.11"/>
    </reaction>
</comment>
<dbReference type="Pfam" id="PF01625">
    <property type="entry name" value="PMSR"/>
    <property type="match status" value="1"/>
</dbReference>
<evidence type="ECO:0000256" key="5">
    <source>
        <dbReference type="ARBA" id="ARBA00048488"/>
    </source>
</evidence>
<comment type="function">
    <text evidence="3 8">Has an important function as a repair enzyme for proteins that have been inactivated by oxidation. Catalyzes the reversible oxidation-reduction of methionine sulfoxide in proteins to methionine.</text>
</comment>
<protein>
    <recommendedName>
        <fullName evidence="7 8">Multifunctional fusion protein</fullName>
    </recommendedName>
    <domain>
        <recommendedName>
            <fullName evidence="8">Peptide methionine sulfoxide reductase MsrA</fullName>
            <shortName evidence="8">Protein-methionine-S-oxide reductase</shortName>
            <ecNumber evidence="8">1.8.4.11</ecNumber>
        </recommendedName>
        <alternativeName>
            <fullName evidence="8">Peptide-methionine (S)-S-oxide reductase</fullName>
            <shortName evidence="8">Peptide Met(O) reductase</shortName>
        </alternativeName>
    </domain>
    <domain>
        <recommendedName>
            <fullName evidence="7">Peptide methionine sulfoxide reductase MsrB</fullName>
            <ecNumber evidence="7">1.8.4.12</ecNumber>
        </recommendedName>
        <alternativeName>
            <fullName evidence="7">Peptide-methionine (R)-S-oxide reductase</fullName>
        </alternativeName>
    </domain>
</protein>
<evidence type="ECO:0000256" key="7">
    <source>
        <dbReference type="HAMAP-Rule" id="MF_01400"/>
    </source>
</evidence>
<keyword evidence="2" id="KW-0511">Multifunctional enzyme</keyword>
<dbReference type="HAMAP" id="MF_01401">
    <property type="entry name" value="MsrA"/>
    <property type="match status" value="1"/>
</dbReference>
<keyword evidence="1 7" id="KW-0560">Oxidoreductase</keyword>
<dbReference type="SUPFAM" id="SSF51316">
    <property type="entry name" value="Mss4-like"/>
    <property type="match status" value="1"/>
</dbReference>
<comment type="similarity">
    <text evidence="7">Belongs to the MsrB Met sulfoxide reductase family.</text>
</comment>
<feature type="active site" description="Nucleophile" evidence="7">
    <location>
        <position position="351"/>
    </location>
</feature>
<dbReference type="InterPro" id="IPR002569">
    <property type="entry name" value="Met_Sox_Rdtase_MsrA_dom"/>
</dbReference>
<keyword evidence="9" id="KW-0732">Signal</keyword>
<proteinExistence type="inferred from homology"/>
<reference evidence="11 12" key="1">
    <citation type="submission" date="2024-03" db="EMBL/GenBank/DDBJ databases">
        <title>Community enrichment and isolation of bacterial strains for fucoidan degradation.</title>
        <authorList>
            <person name="Sichert A."/>
        </authorList>
    </citation>
    <scope>NUCLEOTIDE SEQUENCE [LARGE SCALE GENOMIC DNA]</scope>
    <source>
        <strain evidence="11 12">AS76</strain>
    </source>
</reference>
<dbReference type="Proteomes" id="UP001449225">
    <property type="component" value="Unassembled WGS sequence"/>
</dbReference>
<evidence type="ECO:0000313" key="12">
    <source>
        <dbReference type="Proteomes" id="UP001449225"/>
    </source>
</evidence>
<dbReference type="EC" id="1.8.4.12" evidence="7"/>
<evidence type="ECO:0000313" key="11">
    <source>
        <dbReference type="EMBL" id="MEM5535990.1"/>
    </source>
</evidence>
<feature type="active site" evidence="8">
    <location>
        <position position="50"/>
    </location>
</feature>
<feature type="chain" id="PRO_5046002801" description="Multifunctional fusion protein" evidence="9">
    <location>
        <begin position="24"/>
        <end position="378"/>
    </location>
</feature>
<sequence length="378" mass="42307">MNKMIVASIIALSGFGLSTLVTGTENDATESAHPVKTSTRLAVATFAGGCFWCTESDFEKLEGVVQVISGYSGGVKKDPTYKEVSSGQTKHTEAIQVFYDPNVISYEGLLERLWRGMNPTDGSGQFVDRGQQYRPAVFYHNDAQKQAAEASIAKLEQSGVFDKPMATEISPYTQFYKAEDYHQDYYLKNPIRYSYYRNGSGRDQYLTSRWGDELKIDYAKYGNQASDADVAATQFAAPSEHYLRSVLTPLQFNVTQEDGTERPFDNAYWNEKREGIYVDIVSGEPLFSSKDKFKSGTGWPSFTQPIKNVPIVEKEDNSFFMKRVEVRSAQANSHLGHIFNDGPAPTGLRYCINSASLRFIPKESLVSEGYGEFTALFK</sequence>
<dbReference type="PROSITE" id="PS51790">
    <property type="entry name" value="MSRB"/>
    <property type="match status" value="1"/>
</dbReference>
<dbReference type="PANTHER" id="PTHR43774">
    <property type="entry name" value="PEPTIDE METHIONINE SULFOXIDE REDUCTASE"/>
    <property type="match status" value="1"/>
</dbReference>
<evidence type="ECO:0000256" key="9">
    <source>
        <dbReference type="SAM" id="SignalP"/>
    </source>
</evidence>
<gene>
    <name evidence="7 11" type="primary">msrB</name>
    <name evidence="8" type="synonym">msrA</name>
    <name evidence="11" type="ORF">WNY58_06255</name>
</gene>
<evidence type="ECO:0000256" key="2">
    <source>
        <dbReference type="ARBA" id="ARBA00023268"/>
    </source>
</evidence>
<dbReference type="PANTHER" id="PTHR43774:SF1">
    <property type="entry name" value="PEPTIDE METHIONINE SULFOXIDE REDUCTASE MSRA 2"/>
    <property type="match status" value="1"/>
</dbReference>
<feature type="signal peptide" evidence="9">
    <location>
        <begin position="1"/>
        <end position="23"/>
    </location>
</feature>